<organism evidence="1 2">
    <name type="scientific">Lepidopterella palustris CBS 459.81</name>
    <dbReference type="NCBI Taxonomy" id="1314670"/>
    <lineage>
        <taxon>Eukaryota</taxon>
        <taxon>Fungi</taxon>
        <taxon>Dikarya</taxon>
        <taxon>Ascomycota</taxon>
        <taxon>Pezizomycotina</taxon>
        <taxon>Dothideomycetes</taxon>
        <taxon>Pleosporomycetidae</taxon>
        <taxon>Mytilinidiales</taxon>
        <taxon>Argynnaceae</taxon>
        <taxon>Lepidopterella</taxon>
    </lineage>
</organism>
<keyword evidence="2" id="KW-1185">Reference proteome</keyword>
<dbReference type="EMBL" id="KV745397">
    <property type="protein sequence ID" value="OCK74890.1"/>
    <property type="molecule type" value="Genomic_DNA"/>
</dbReference>
<sequence length="64" mass="7224">AMAAESIDIELSSSGVAMVGQIQQDLIERVKSHLNAPEITQRHHRQTELKWNRDCDAVAFDFES</sequence>
<gene>
    <name evidence="1" type="ORF">K432DRAFT_271673</name>
</gene>
<dbReference type="Proteomes" id="UP000250266">
    <property type="component" value="Unassembled WGS sequence"/>
</dbReference>
<reference evidence="1 2" key="1">
    <citation type="journal article" date="2016" name="Nat. Commun.">
        <title>Ectomycorrhizal ecology is imprinted in the genome of the dominant symbiotic fungus Cenococcum geophilum.</title>
        <authorList>
            <consortium name="DOE Joint Genome Institute"/>
            <person name="Peter M."/>
            <person name="Kohler A."/>
            <person name="Ohm R.A."/>
            <person name="Kuo A."/>
            <person name="Krutzmann J."/>
            <person name="Morin E."/>
            <person name="Arend M."/>
            <person name="Barry K.W."/>
            <person name="Binder M."/>
            <person name="Choi C."/>
            <person name="Clum A."/>
            <person name="Copeland A."/>
            <person name="Grisel N."/>
            <person name="Haridas S."/>
            <person name="Kipfer T."/>
            <person name="LaButti K."/>
            <person name="Lindquist E."/>
            <person name="Lipzen A."/>
            <person name="Maire R."/>
            <person name="Meier B."/>
            <person name="Mihaltcheva S."/>
            <person name="Molinier V."/>
            <person name="Murat C."/>
            <person name="Poggeler S."/>
            <person name="Quandt C.A."/>
            <person name="Sperisen C."/>
            <person name="Tritt A."/>
            <person name="Tisserant E."/>
            <person name="Crous P.W."/>
            <person name="Henrissat B."/>
            <person name="Nehls U."/>
            <person name="Egli S."/>
            <person name="Spatafora J.W."/>
            <person name="Grigoriev I.V."/>
            <person name="Martin F.M."/>
        </authorList>
    </citation>
    <scope>NUCLEOTIDE SEQUENCE [LARGE SCALE GENOMIC DNA]</scope>
    <source>
        <strain evidence="1 2">CBS 459.81</strain>
    </source>
</reference>
<protein>
    <submittedName>
        <fullName evidence="1">Uncharacterized protein</fullName>
    </submittedName>
</protein>
<proteinExistence type="predicted"/>
<evidence type="ECO:0000313" key="1">
    <source>
        <dbReference type="EMBL" id="OCK74890.1"/>
    </source>
</evidence>
<feature type="non-terminal residue" evidence="1">
    <location>
        <position position="64"/>
    </location>
</feature>
<dbReference type="OrthoDB" id="4438389at2759"/>
<evidence type="ECO:0000313" key="2">
    <source>
        <dbReference type="Proteomes" id="UP000250266"/>
    </source>
</evidence>
<dbReference type="AlphaFoldDB" id="A0A8E2E011"/>
<name>A0A8E2E011_9PEZI</name>
<feature type="non-terminal residue" evidence="1">
    <location>
        <position position="1"/>
    </location>
</feature>
<accession>A0A8E2E011</accession>